<dbReference type="EMBL" id="DPVV01000361">
    <property type="protein sequence ID" value="HCL02884.1"/>
    <property type="molecule type" value="Genomic_DNA"/>
</dbReference>
<organism evidence="2 3">
    <name type="scientific">Lachnoclostridium phytofermentans</name>
    <dbReference type="NCBI Taxonomy" id="66219"/>
    <lineage>
        <taxon>Bacteria</taxon>
        <taxon>Bacillati</taxon>
        <taxon>Bacillota</taxon>
        <taxon>Clostridia</taxon>
        <taxon>Lachnospirales</taxon>
        <taxon>Lachnospiraceae</taxon>
    </lineage>
</organism>
<reference evidence="2 3" key="1">
    <citation type="journal article" date="2018" name="Nat. Biotechnol.">
        <title>A standardized bacterial taxonomy based on genome phylogeny substantially revises the tree of life.</title>
        <authorList>
            <person name="Parks D.H."/>
            <person name="Chuvochina M."/>
            <person name="Waite D.W."/>
            <person name="Rinke C."/>
            <person name="Skarshewski A."/>
            <person name="Chaumeil P.A."/>
            <person name="Hugenholtz P."/>
        </authorList>
    </citation>
    <scope>NUCLEOTIDE SEQUENCE [LARGE SCALE GENOMIC DNA]</scope>
    <source>
        <strain evidence="2">UBA11728</strain>
    </source>
</reference>
<dbReference type="InterPro" id="IPR008928">
    <property type="entry name" value="6-hairpin_glycosidase_sf"/>
</dbReference>
<dbReference type="Pfam" id="PF07470">
    <property type="entry name" value="Glyco_hydro_88"/>
    <property type="match status" value="1"/>
</dbReference>
<proteinExistence type="predicted"/>
<keyword evidence="1" id="KW-0378">Hydrolase</keyword>
<name>A0A3D2X7L8_9FIRM</name>
<dbReference type="InterPro" id="IPR012341">
    <property type="entry name" value="6hp_glycosidase-like_sf"/>
</dbReference>
<dbReference type="InterPro" id="IPR010905">
    <property type="entry name" value="Glyco_hydro_88"/>
</dbReference>
<accession>A0A3D2X7L8</accession>
<evidence type="ECO:0000313" key="2">
    <source>
        <dbReference type="EMBL" id="HCL02884.1"/>
    </source>
</evidence>
<evidence type="ECO:0000313" key="3">
    <source>
        <dbReference type="Proteomes" id="UP000262969"/>
    </source>
</evidence>
<evidence type="ECO:0000256" key="1">
    <source>
        <dbReference type="ARBA" id="ARBA00022801"/>
    </source>
</evidence>
<dbReference type="GO" id="GO:0016787">
    <property type="term" value="F:hydrolase activity"/>
    <property type="evidence" value="ECO:0007669"/>
    <property type="project" value="UniProtKB-KW"/>
</dbReference>
<comment type="caution">
    <text evidence="2">The sequence shown here is derived from an EMBL/GenBank/DDBJ whole genome shotgun (WGS) entry which is preliminary data.</text>
</comment>
<sequence>MRKVPVTYMNLDQFFQDYLAEFRSEICNLKGYEVSLFLQGCMGMYQKTKEECYIEILKTYANQRITEEGALKVDYKNDLNIDNYHFGMLLFFLRNQTGETCYEKALEELGSTFSSNYQGNPMFGKEENNLLDIYMVQPFYTLYDTIYNKKEHYLEIMEQFHVINQFPNDSKKATLLVDCFSGMSEEIYEHYFTLLNLTKTTIKEILAHAKEQKLLLGDNDVDSSEAVENTIFTSYAILKACHNKILLAEKYEATGANLFHAAMEKFVSHQKQTGITSGQVFFDKIKMMGIFMMAYSFLLETR</sequence>
<protein>
    <submittedName>
        <fullName evidence="2">Uncharacterized protein</fullName>
    </submittedName>
</protein>
<dbReference type="GO" id="GO:0005975">
    <property type="term" value="P:carbohydrate metabolic process"/>
    <property type="evidence" value="ECO:0007669"/>
    <property type="project" value="InterPro"/>
</dbReference>
<gene>
    <name evidence="2" type="ORF">DHW61_10820</name>
</gene>
<dbReference type="AlphaFoldDB" id="A0A3D2X7L8"/>
<dbReference type="Proteomes" id="UP000262969">
    <property type="component" value="Unassembled WGS sequence"/>
</dbReference>
<dbReference type="SUPFAM" id="SSF48208">
    <property type="entry name" value="Six-hairpin glycosidases"/>
    <property type="match status" value="1"/>
</dbReference>
<dbReference type="Gene3D" id="1.50.10.10">
    <property type="match status" value="1"/>
</dbReference>